<sequence>MARSLPLEILEQIFSYHPESLTAYACVCRQWQVAAEAFTFADLHIDSASLEDFRRIVASPHSVSRYFYIRSLYFKIILPDYSVAARSQYENQDDRDGNNKVFTQAIKGLFESLSSWPNYDGYEVLLQIYAKSPSDWQSEEDWVTRRARQQRGHAFPEQELLHRRYESSYLQLMEKVALPDVKCITSLKVMGCDALRNIAPGAVSVMVIHLPRLETINAKLRDKEKKATEMTDSLGSDFSVISWPRSLRHLQLRYEAKPPYSENCSTPLTTGPNSVCLSLYQLTQQLESVDLFQIMISPESFWPVDASNTTPFWPTLRKFVASCTYAPADGYSPLNGCLKLDKDSSPVSQHDSVEASDNQEQSQFRQLLIKNMDEVFLAAGRAAQHMPKLSLMEIDIGTFFLPDSRYSFMYDASSGTATWTTSSEFCISNEVRDAWDIAAQGHGHGHCQICMEVLSADSSLSP</sequence>
<accession>A0A1V6S9M9</accession>
<dbReference type="OrthoDB" id="4802432at2759"/>
<dbReference type="SUPFAM" id="SSF81383">
    <property type="entry name" value="F-box domain"/>
    <property type="match status" value="1"/>
</dbReference>
<organism evidence="3 4">
    <name type="scientific">Penicillium vulpinum</name>
    <dbReference type="NCBI Taxonomy" id="29845"/>
    <lineage>
        <taxon>Eukaryota</taxon>
        <taxon>Fungi</taxon>
        <taxon>Dikarya</taxon>
        <taxon>Ascomycota</taxon>
        <taxon>Pezizomycotina</taxon>
        <taxon>Eurotiomycetes</taxon>
        <taxon>Eurotiomycetidae</taxon>
        <taxon>Eurotiales</taxon>
        <taxon>Aspergillaceae</taxon>
        <taxon>Penicillium</taxon>
    </lineage>
</organism>
<dbReference type="EMBL" id="MDYP01000004">
    <property type="protein sequence ID" value="OQE10313.1"/>
    <property type="molecule type" value="Genomic_DNA"/>
</dbReference>
<evidence type="ECO:0000313" key="3">
    <source>
        <dbReference type="EMBL" id="OQE10313.1"/>
    </source>
</evidence>
<name>A0A1V6S9M9_9EURO</name>
<dbReference type="Pfam" id="PF12937">
    <property type="entry name" value="F-box-like"/>
    <property type="match status" value="1"/>
</dbReference>
<reference evidence="4" key="1">
    <citation type="journal article" date="2017" name="Nat. Microbiol.">
        <title>Global analysis of biosynthetic gene clusters reveals vast potential of secondary metabolite production in Penicillium species.</title>
        <authorList>
            <person name="Nielsen J.C."/>
            <person name="Grijseels S."/>
            <person name="Prigent S."/>
            <person name="Ji B."/>
            <person name="Dainat J."/>
            <person name="Nielsen K.F."/>
            <person name="Frisvad J.C."/>
            <person name="Workman M."/>
            <person name="Nielsen J."/>
        </authorList>
    </citation>
    <scope>NUCLEOTIDE SEQUENCE [LARGE SCALE GENOMIC DNA]</scope>
    <source>
        <strain evidence="4">IBT 29486</strain>
    </source>
</reference>
<dbReference type="Pfam" id="PF20183">
    <property type="entry name" value="DUF6546"/>
    <property type="match status" value="1"/>
</dbReference>
<protein>
    <submittedName>
        <fullName evidence="3">Uncharacterized protein</fullName>
    </submittedName>
</protein>
<evidence type="ECO:0000313" key="4">
    <source>
        <dbReference type="Proteomes" id="UP000191518"/>
    </source>
</evidence>
<dbReference type="AlphaFoldDB" id="A0A1V6S9M9"/>
<gene>
    <name evidence="3" type="ORF">PENVUL_c004G00958</name>
</gene>
<proteinExistence type="predicted"/>
<feature type="domain" description="DUF6546" evidence="2">
    <location>
        <begin position="370"/>
        <end position="455"/>
    </location>
</feature>
<feature type="domain" description="F-box" evidence="1">
    <location>
        <begin position="4"/>
        <end position="35"/>
    </location>
</feature>
<dbReference type="InterPro" id="IPR036047">
    <property type="entry name" value="F-box-like_dom_sf"/>
</dbReference>
<dbReference type="Gene3D" id="1.20.1280.50">
    <property type="match status" value="1"/>
</dbReference>
<comment type="caution">
    <text evidence="3">The sequence shown here is derived from an EMBL/GenBank/DDBJ whole genome shotgun (WGS) entry which is preliminary data.</text>
</comment>
<keyword evidence="4" id="KW-1185">Reference proteome</keyword>
<evidence type="ECO:0000259" key="1">
    <source>
        <dbReference type="Pfam" id="PF12937"/>
    </source>
</evidence>
<dbReference type="InterPro" id="IPR001810">
    <property type="entry name" value="F-box_dom"/>
</dbReference>
<dbReference type="STRING" id="29845.A0A1V6S9M9"/>
<dbReference type="InterPro" id="IPR046676">
    <property type="entry name" value="DUF6546"/>
</dbReference>
<evidence type="ECO:0000259" key="2">
    <source>
        <dbReference type="Pfam" id="PF20183"/>
    </source>
</evidence>
<dbReference type="Proteomes" id="UP000191518">
    <property type="component" value="Unassembled WGS sequence"/>
</dbReference>